<comment type="subcellular location">
    <subcellularLocation>
        <location evidence="1">Nucleus</location>
    </subcellularLocation>
</comment>
<dbReference type="AlphaFoldDB" id="A0A7K6T171"/>
<protein>
    <submittedName>
        <fullName evidence="8">RBM28 protein</fullName>
    </submittedName>
</protein>
<dbReference type="GO" id="GO:0003729">
    <property type="term" value="F:mRNA binding"/>
    <property type="evidence" value="ECO:0007669"/>
    <property type="project" value="TreeGrafter"/>
</dbReference>
<evidence type="ECO:0000256" key="5">
    <source>
        <dbReference type="PROSITE-ProRule" id="PRU00176"/>
    </source>
</evidence>
<feature type="non-terminal residue" evidence="8">
    <location>
        <position position="1"/>
    </location>
</feature>
<accession>A0A7K6T171</accession>
<dbReference type="EMBL" id="VZSB01001656">
    <property type="protein sequence ID" value="NWX04303.1"/>
    <property type="molecule type" value="Genomic_DNA"/>
</dbReference>
<evidence type="ECO:0000313" key="9">
    <source>
        <dbReference type="Proteomes" id="UP000546235"/>
    </source>
</evidence>
<feature type="non-terminal residue" evidence="8">
    <location>
        <position position="349"/>
    </location>
</feature>
<proteinExistence type="predicted"/>
<evidence type="ECO:0000256" key="1">
    <source>
        <dbReference type="ARBA" id="ARBA00004123"/>
    </source>
</evidence>
<dbReference type="InterPro" id="IPR012677">
    <property type="entry name" value="Nucleotide-bd_a/b_plait_sf"/>
</dbReference>
<evidence type="ECO:0000259" key="7">
    <source>
        <dbReference type="PROSITE" id="PS50102"/>
    </source>
</evidence>
<sequence length="349" mass="37891">FRNLSFETEEDALGETLQQFGDLKYVRLVLHPDTERPKGCAFAQFLTQEAAQKCVQAAQEEGEGGGLRLDGRQLRIDPAVSREEAQKLRGQRPKKPTGTRNLYLAREGLIRAGTKAAEGVSDADMAKRARFEELKHQKLRDQNIFVSPTRLCVHNLPKAVDSTQLRRILLRLLGRDTPVPCPPQCRVMREQRGQGHSLGFAFVGFGTHEQALAALRSLNNNPHVFGPHKVGAGGAGPLQGDRGALKLKAKPPEKETAKPSGPPKQHKARTKPPPKGSGESPQAGGAPGGAQGALRTVPWSGFRVETPGQRVQLPDGSSRRKVLALPSHRGPKIRYFEGGGTHLFTPPSG</sequence>
<dbReference type="PANTHER" id="PTHR48039:SF5">
    <property type="entry name" value="RNA-BINDING PROTEIN 28"/>
    <property type="match status" value="1"/>
</dbReference>
<evidence type="ECO:0000256" key="2">
    <source>
        <dbReference type="ARBA" id="ARBA00022737"/>
    </source>
</evidence>
<dbReference type="InterPro" id="IPR000504">
    <property type="entry name" value="RRM_dom"/>
</dbReference>
<dbReference type="Pfam" id="PF00076">
    <property type="entry name" value="RRM_1"/>
    <property type="match status" value="2"/>
</dbReference>
<dbReference type="FunFam" id="3.30.70.330:FF:000182">
    <property type="entry name" value="RNA-binding motif protein 28"/>
    <property type="match status" value="1"/>
</dbReference>
<reference evidence="8 9" key="1">
    <citation type="submission" date="2019-09" db="EMBL/GenBank/DDBJ databases">
        <title>Bird 10,000 Genomes (B10K) Project - Family phase.</title>
        <authorList>
            <person name="Zhang G."/>
        </authorList>
    </citation>
    <scope>NUCLEOTIDE SEQUENCE [LARGE SCALE GENOMIC DNA]</scope>
    <source>
        <strain evidence="8">OUT-0007</strain>
        <tissue evidence="8">Blood</tissue>
    </source>
</reference>
<gene>
    <name evidence="8" type="primary">Rbm28</name>
    <name evidence="8" type="ORF">CALNIC_R15640</name>
</gene>
<dbReference type="SMART" id="SM00360">
    <property type="entry name" value="RRM"/>
    <property type="match status" value="2"/>
</dbReference>
<dbReference type="GO" id="GO:0005730">
    <property type="term" value="C:nucleolus"/>
    <property type="evidence" value="ECO:0007669"/>
    <property type="project" value="TreeGrafter"/>
</dbReference>
<evidence type="ECO:0000313" key="8">
    <source>
        <dbReference type="EMBL" id="NWX04303.1"/>
    </source>
</evidence>
<dbReference type="Gene3D" id="3.30.70.330">
    <property type="match status" value="2"/>
</dbReference>
<keyword evidence="2" id="KW-0677">Repeat</keyword>
<feature type="domain" description="RRM" evidence="7">
    <location>
        <begin position="1"/>
        <end position="81"/>
    </location>
</feature>
<dbReference type="SUPFAM" id="SSF54928">
    <property type="entry name" value="RNA-binding domain, RBD"/>
    <property type="match status" value="1"/>
</dbReference>
<evidence type="ECO:0000256" key="3">
    <source>
        <dbReference type="ARBA" id="ARBA00022884"/>
    </source>
</evidence>
<keyword evidence="4" id="KW-0539">Nucleus</keyword>
<feature type="region of interest" description="Disordered" evidence="6">
    <location>
        <begin position="249"/>
        <end position="321"/>
    </location>
</feature>
<keyword evidence="9" id="KW-1185">Reference proteome</keyword>
<evidence type="ECO:0000256" key="4">
    <source>
        <dbReference type="ARBA" id="ARBA00023242"/>
    </source>
</evidence>
<dbReference type="PROSITE" id="PS50102">
    <property type="entry name" value="RRM"/>
    <property type="match status" value="2"/>
</dbReference>
<dbReference type="InterPro" id="IPR051945">
    <property type="entry name" value="RRM_MRD1_RNA_proc_ribogen"/>
</dbReference>
<comment type="caution">
    <text evidence="8">The sequence shown here is derived from an EMBL/GenBank/DDBJ whole genome shotgun (WGS) entry which is preliminary data.</text>
</comment>
<dbReference type="InterPro" id="IPR035979">
    <property type="entry name" value="RBD_domain_sf"/>
</dbReference>
<organism evidence="8 9">
    <name type="scientific">Caloenas nicobarica</name>
    <name type="common">Nicobar pigeon</name>
    <dbReference type="NCBI Taxonomy" id="187106"/>
    <lineage>
        <taxon>Eukaryota</taxon>
        <taxon>Metazoa</taxon>
        <taxon>Chordata</taxon>
        <taxon>Craniata</taxon>
        <taxon>Vertebrata</taxon>
        <taxon>Euteleostomi</taxon>
        <taxon>Archelosauria</taxon>
        <taxon>Archosauria</taxon>
        <taxon>Dinosauria</taxon>
        <taxon>Saurischia</taxon>
        <taxon>Theropoda</taxon>
        <taxon>Coelurosauria</taxon>
        <taxon>Aves</taxon>
        <taxon>Neognathae</taxon>
        <taxon>Neoaves</taxon>
        <taxon>Columbimorphae</taxon>
        <taxon>Columbiformes</taxon>
        <taxon>Columbidae</taxon>
        <taxon>Caloenas</taxon>
    </lineage>
</organism>
<name>A0A7K6T171_CALNI</name>
<dbReference type="CDD" id="cd12415">
    <property type="entry name" value="RRM3_RBM28_like"/>
    <property type="match status" value="1"/>
</dbReference>
<feature type="domain" description="RRM" evidence="7">
    <location>
        <begin position="149"/>
        <end position="220"/>
    </location>
</feature>
<evidence type="ECO:0000256" key="6">
    <source>
        <dbReference type="SAM" id="MobiDB-lite"/>
    </source>
</evidence>
<dbReference type="PANTHER" id="PTHR48039">
    <property type="entry name" value="RNA-BINDING MOTIF PROTEIN 14B"/>
    <property type="match status" value="1"/>
</dbReference>
<dbReference type="Proteomes" id="UP000546235">
    <property type="component" value="Unassembled WGS sequence"/>
</dbReference>
<keyword evidence="3 5" id="KW-0694">RNA-binding</keyword>